<proteinExistence type="inferred from homology"/>
<dbReference type="Proteomes" id="UP000698800">
    <property type="component" value="Unassembled WGS sequence"/>
</dbReference>
<dbReference type="SUPFAM" id="SSF48179">
    <property type="entry name" value="6-phosphogluconate dehydrogenase C-terminal domain-like"/>
    <property type="match status" value="1"/>
</dbReference>
<dbReference type="PRINTS" id="PR00076">
    <property type="entry name" value="6PGDHDRGNASE"/>
</dbReference>
<dbReference type="SUPFAM" id="SSF51735">
    <property type="entry name" value="NAD(P)-binding Rossmann-fold domains"/>
    <property type="match status" value="1"/>
</dbReference>
<evidence type="ECO:0000256" key="1">
    <source>
        <dbReference type="ARBA" id="ARBA00004874"/>
    </source>
</evidence>
<dbReference type="InterPro" id="IPR008927">
    <property type="entry name" value="6-PGluconate_DH-like_C_sf"/>
</dbReference>
<evidence type="ECO:0000256" key="5">
    <source>
        <dbReference type="ARBA" id="ARBA00023064"/>
    </source>
</evidence>
<reference evidence="10" key="1">
    <citation type="submission" date="2021-03" db="EMBL/GenBank/DDBJ databases">
        <title>Comparative genomics and phylogenomic investigation of the class Geoglossomycetes provide insights into ecological specialization and systematics.</title>
        <authorList>
            <person name="Melie T."/>
            <person name="Pirro S."/>
            <person name="Miller A.N."/>
            <person name="Quandt A."/>
        </authorList>
    </citation>
    <scope>NUCLEOTIDE SEQUENCE</scope>
    <source>
        <strain evidence="10">GBOQ0MN5Z8</strain>
    </source>
</reference>
<keyword evidence="5 7" id="KW-0311">Gluconate utilization</keyword>
<dbReference type="EMBL" id="JAGHQL010000129">
    <property type="protein sequence ID" value="KAH0537883.1"/>
    <property type="molecule type" value="Genomic_DNA"/>
</dbReference>
<dbReference type="GO" id="GO:0019521">
    <property type="term" value="P:D-gluconate metabolic process"/>
    <property type="evidence" value="ECO:0007669"/>
    <property type="project" value="UniProtKB-KW"/>
</dbReference>
<dbReference type="SMART" id="SM01350">
    <property type="entry name" value="6PGD"/>
    <property type="match status" value="1"/>
</dbReference>
<feature type="domain" description="AD" evidence="9">
    <location>
        <begin position="602"/>
        <end position="696"/>
    </location>
</feature>
<dbReference type="Pfam" id="PF09793">
    <property type="entry name" value="AD"/>
    <property type="match status" value="1"/>
</dbReference>
<accession>A0A9P8L2X2</accession>
<protein>
    <recommendedName>
        <fullName evidence="7">6-phosphogluconate dehydrogenase, decarboxylating</fullName>
        <ecNumber evidence="7">1.1.1.44</ecNumber>
    </recommendedName>
</protein>
<dbReference type="GO" id="GO:0004616">
    <property type="term" value="F:phosphogluconate dehydrogenase (decarboxylating) activity"/>
    <property type="evidence" value="ECO:0007669"/>
    <property type="project" value="UniProtKB-EC"/>
</dbReference>
<dbReference type="Gene3D" id="1.20.5.320">
    <property type="entry name" value="6-Phosphogluconate Dehydrogenase, domain 3"/>
    <property type="match status" value="1"/>
</dbReference>
<dbReference type="GO" id="GO:0050661">
    <property type="term" value="F:NADP binding"/>
    <property type="evidence" value="ECO:0007669"/>
    <property type="project" value="InterPro"/>
</dbReference>
<dbReference type="AlphaFoldDB" id="A0A9P8L2X2"/>
<keyword evidence="7" id="KW-0521">NADP</keyword>
<dbReference type="InterPro" id="IPR006114">
    <property type="entry name" value="6PGDH_C"/>
</dbReference>
<dbReference type="Gene3D" id="3.40.50.720">
    <property type="entry name" value="NAD(P)-binding Rossmann-like Domain"/>
    <property type="match status" value="1"/>
</dbReference>
<dbReference type="NCBIfam" id="TIGR00873">
    <property type="entry name" value="gnd"/>
    <property type="match status" value="1"/>
</dbReference>
<evidence type="ECO:0000313" key="11">
    <source>
        <dbReference type="Proteomes" id="UP000698800"/>
    </source>
</evidence>
<comment type="caution">
    <text evidence="10">The sequence shown here is derived from an EMBL/GenBank/DDBJ whole genome shotgun (WGS) entry which is preliminary data.</text>
</comment>
<name>A0A9P8L2X2_9PEZI</name>
<evidence type="ECO:0000256" key="3">
    <source>
        <dbReference type="ARBA" id="ARBA00011738"/>
    </source>
</evidence>
<dbReference type="InterPro" id="IPR006183">
    <property type="entry name" value="Pgluconate_DH"/>
</dbReference>
<dbReference type="FunFam" id="3.40.50.720:FF:000007">
    <property type="entry name" value="6-phosphogluconate dehydrogenase, decarboxylating"/>
    <property type="match status" value="1"/>
</dbReference>
<dbReference type="InterPro" id="IPR006113">
    <property type="entry name" value="6PGDH_Gnd/GntZ"/>
</dbReference>
<dbReference type="NCBIfam" id="NF006765">
    <property type="entry name" value="PRK09287.1"/>
    <property type="match status" value="1"/>
</dbReference>
<dbReference type="GO" id="GO:0006098">
    <property type="term" value="P:pentose-phosphate shunt"/>
    <property type="evidence" value="ECO:0007669"/>
    <property type="project" value="UniProtKB-KW"/>
</dbReference>
<dbReference type="Pfam" id="PF00393">
    <property type="entry name" value="6PGD"/>
    <property type="match status" value="1"/>
</dbReference>
<dbReference type="PROSITE" id="PS52001">
    <property type="entry name" value="AD"/>
    <property type="match status" value="1"/>
</dbReference>
<dbReference type="InterPro" id="IPR047574">
    <property type="entry name" value="AD"/>
</dbReference>
<dbReference type="SMART" id="SM00995">
    <property type="entry name" value="AD"/>
    <property type="match status" value="1"/>
</dbReference>
<dbReference type="InterPro" id="IPR006115">
    <property type="entry name" value="6PGDH_NADP-bd"/>
</dbReference>
<dbReference type="InterPro" id="IPR013328">
    <property type="entry name" value="6PGD_dom2"/>
</dbReference>
<comment type="catalytic activity">
    <reaction evidence="7">
        <text>6-phospho-D-gluconate + NADP(+) = D-ribulose 5-phosphate + CO2 + NADPH</text>
        <dbReference type="Rhea" id="RHEA:10116"/>
        <dbReference type="ChEBI" id="CHEBI:16526"/>
        <dbReference type="ChEBI" id="CHEBI:57783"/>
        <dbReference type="ChEBI" id="CHEBI:58121"/>
        <dbReference type="ChEBI" id="CHEBI:58349"/>
        <dbReference type="ChEBI" id="CHEBI:58759"/>
        <dbReference type="EC" id="1.1.1.44"/>
    </reaction>
</comment>
<evidence type="ECO:0000256" key="2">
    <source>
        <dbReference type="ARBA" id="ARBA00008419"/>
    </source>
</evidence>
<dbReference type="PANTHER" id="PTHR11811">
    <property type="entry name" value="6-PHOSPHOGLUCONATE DEHYDROGENASE"/>
    <property type="match status" value="1"/>
</dbReference>
<dbReference type="Pfam" id="PF03446">
    <property type="entry name" value="NAD_binding_2"/>
    <property type="match status" value="1"/>
</dbReference>
<dbReference type="InterPro" id="IPR019181">
    <property type="entry name" value="LSM12_ABD"/>
</dbReference>
<dbReference type="EC" id="1.1.1.44" evidence="7"/>
<dbReference type="Gene3D" id="1.10.1040.10">
    <property type="entry name" value="N-(1-d-carboxylethyl)-l-norvaline Dehydrogenase, domain 2"/>
    <property type="match status" value="1"/>
</dbReference>
<keyword evidence="4 7" id="KW-0560">Oxidoreductase</keyword>
<comment type="pathway">
    <text evidence="1 7">Carbohydrate degradation; pentose phosphate pathway; D-ribulose 5-phosphate from D-glucose 6-phosphate (oxidative stage): step 3/3.</text>
</comment>
<evidence type="ECO:0000256" key="7">
    <source>
        <dbReference type="RuleBase" id="RU000485"/>
    </source>
</evidence>
<comment type="subunit">
    <text evidence="3">Homodimer.</text>
</comment>
<keyword evidence="6 7" id="KW-0570">Pentose shunt</keyword>
<comment type="similarity">
    <text evidence="2 7">Belongs to the 6-phosphogluconate dehydrogenase family.</text>
</comment>
<gene>
    <name evidence="10" type="primary">GND1</name>
    <name evidence="10" type="ORF">FGG08_005435</name>
</gene>
<dbReference type="InterPro" id="IPR036291">
    <property type="entry name" value="NAD(P)-bd_dom_sf"/>
</dbReference>
<evidence type="ECO:0000256" key="6">
    <source>
        <dbReference type="ARBA" id="ARBA00023126"/>
    </source>
</evidence>
<dbReference type="FunFam" id="1.10.1040.10:FF:000002">
    <property type="entry name" value="6-phosphogluconate dehydrogenase, decarboxylating"/>
    <property type="match status" value="1"/>
</dbReference>
<dbReference type="OrthoDB" id="434986at2759"/>
<evidence type="ECO:0000256" key="8">
    <source>
        <dbReference type="SAM" id="MobiDB-lite"/>
    </source>
</evidence>
<evidence type="ECO:0000313" key="10">
    <source>
        <dbReference type="EMBL" id="KAH0537883.1"/>
    </source>
</evidence>
<keyword evidence="11" id="KW-1185">Reference proteome</keyword>
<dbReference type="PROSITE" id="PS00461">
    <property type="entry name" value="6PGD"/>
    <property type="match status" value="1"/>
</dbReference>
<sequence length="704" mass="76951">MSAEGDFGLIGLAVMGQNLILNMADHGYTVVAHNRTISKVDRFLANEAQGKSIIGAWSIEELCKKLKKPRKIMLLVMAGKPVDQFIEAILPFLEQGDIIIDGGNSHFPDSNRRTKYLAEKGIRFVGTGVSGGEEGARYGPSLMPGGNEEAWPYIKDIFQAIAAKSDGEPCCDWVGDDGAGHYVKMVHNGIEYGDMQLISEAYDIMKRGLGMPNKEIGDVFAKWNTGVLDSFLIEISRDVLYYNDEDGAPLVEKILDSAGQKGTGKWTAINALDLGMPVTLIGEAVFARCLSSLKAERGRAAKVLGGPTPKFEGDKAEFLENLEQALYASKIISYAQGFMLMQTAAKDFGWKLNKPSIALMWRGGCIIRSVFLKDITAAYRKNPDLENLLFDDFFNKAIHKAQPGWRDVVSKGALWGIPTPAFSTALSFYDGYRAKDLPANLLQAQRDYFGAHTFRIKPECATEKMPEGKDIHVNWTDLKRQSGTVGGKASGPGSPANTGSTNPLSLEAPLVGAIGARVRLTTTLSNTLEGTLFVADPITNLIAINTAPPPPTPSSNNTNSAAQPGDYHIIHVNQINSFKILFLGDSSSSKESSFESAFPKISNVNLAAAKQREEAAVRRLQENEQRLGKGVSREGQEIFDAISKTLPSRWHETRIIVLDRVMISPPYEVENCKTDKDFAALQRVKVVLGEERKKLADRMGRKGG</sequence>
<feature type="region of interest" description="Disordered" evidence="8">
    <location>
        <begin position="481"/>
        <end position="502"/>
    </location>
</feature>
<dbReference type="InterPro" id="IPR006184">
    <property type="entry name" value="6PGdom_BS"/>
</dbReference>
<evidence type="ECO:0000256" key="4">
    <source>
        <dbReference type="ARBA" id="ARBA00023002"/>
    </source>
</evidence>
<evidence type="ECO:0000259" key="9">
    <source>
        <dbReference type="PROSITE" id="PS52001"/>
    </source>
</evidence>
<organism evidence="10 11">
    <name type="scientific">Glutinoglossum americanum</name>
    <dbReference type="NCBI Taxonomy" id="1670608"/>
    <lineage>
        <taxon>Eukaryota</taxon>
        <taxon>Fungi</taxon>
        <taxon>Dikarya</taxon>
        <taxon>Ascomycota</taxon>
        <taxon>Pezizomycotina</taxon>
        <taxon>Geoglossomycetes</taxon>
        <taxon>Geoglossales</taxon>
        <taxon>Geoglossaceae</taxon>
        <taxon>Glutinoglossum</taxon>
    </lineage>
</organism>